<dbReference type="InParanoid" id="A0A2S8SWX1"/>
<dbReference type="Pfam" id="PF08486">
    <property type="entry name" value="SpoIID"/>
    <property type="match status" value="1"/>
</dbReference>
<gene>
    <name evidence="4" type="ORF">B1R32_10133</name>
</gene>
<comment type="caution">
    <text evidence="4">The sequence shown here is derived from an EMBL/GenBank/DDBJ whole genome shotgun (WGS) entry which is preliminary data.</text>
</comment>
<dbReference type="GO" id="GO:0030288">
    <property type="term" value="C:outer membrane-bounded periplasmic space"/>
    <property type="evidence" value="ECO:0007669"/>
    <property type="project" value="TreeGrafter"/>
</dbReference>
<proteinExistence type="predicted"/>
<dbReference type="Proteomes" id="UP000237684">
    <property type="component" value="Unassembled WGS sequence"/>
</dbReference>
<evidence type="ECO:0000313" key="5">
    <source>
        <dbReference type="Proteomes" id="UP000237684"/>
    </source>
</evidence>
<evidence type="ECO:0000313" key="4">
    <source>
        <dbReference type="EMBL" id="PQV65295.1"/>
    </source>
</evidence>
<dbReference type="EMBL" id="NIGF01000001">
    <property type="protein sequence ID" value="PQV65295.1"/>
    <property type="molecule type" value="Genomic_DNA"/>
</dbReference>
<dbReference type="NCBIfam" id="TIGR02669">
    <property type="entry name" value="SpoIID_LytB"/>
    <property type="match status" value="1"/>
</dbReference>
<dbReference type="InterPro" id="IPR013486">
    <property type="entry name" value="SpoIID/LytB"/>
</dbReference>
<feature type="signal peptide" evidence="2">
    <location>
        <begin position="1"/>
        <end position="25"/>
    </location>
</feature>
<dbReference type="InterPro" id="IPR051922">
    <property type="entry name" value="Bact_Sporulation_Assoc"/>
</dbReference>
<keyword evidence="5" id="KW-1185">Reference proteome</keyword>
<protein>
    <submittedName>
        <fullName evidence="4">SpoIID/LytB domain protein</fullName>
    </submittedName>
</protein>
<keyword evidence="2" id="KW-0732">Signal</keyword>
<dbReference type="PANTHER" id="PTHR30032:SF4">
    <property type="entry name" value="AMIDASE ENHANCER"/>
    <property type="match status" value="1"/>
</dbReference>
<organism evidence="4 5">
    <name type="scientific">Abditibacterium utsteinense</name>
    <dbReference type="NCBI Taxonomy" id="1960156"/>
    <lineage>
        <taxon>Bacteria</taxon>
        <taxon>Pseudomonadati</taxon>
        <taxon>Abditibacteriota</taxon>
        <taxon>Abditibacteriia</taxon>
        <taxon>Abditibacteriales</taxon>
        <taxon>Abditibacteriaceae</taxon>
        <taxon>Abditibacterium</taxon>
    </lineage>
</organism>
<dbReference type="AlphaFoldDB" id="A0A2S8SWX1"/>
<evidence type="ECO:0000259" key="3">
    <source>
        <dbReference type="Pfam" id="PF08486"/>
    </source>
</evidence>
<dbReference type="InterPro" id="IPR013693">
    <property type="entry name" value="SpoIID/LytB_N"/>
</dbReference>
<dbReference type="GO" id="GO:0030435">
    <property type="term" value="P:sporulation resulting in formation of a cellular spore"/>
    <property type="evidence" value="ECO:0007669"/>
    <property type="project" value="InterPro"/>
</dbReference>
<feature type="domain" description="Sporulation stage II protein D amidase enhancer LytB N-terminal" evidence="3">
    <location>
        <begin position="224"/>
        <end position="313"/>
    </location>
</feature>
<reference evidence="4 5" key="1">
    <citation type="journal article" date="2018" name="Syst. Appl. Microbiol.">
        <title>Abditibacterium utsteinense sp. nov., the first cultivated member of candidate phylum FBP, isolated from ice-free Antarctic soil samples.</title>
        <authorList>
            <person name="Tahon G."/>
            <person name="Tytgat B."/>
            <person name="Lebbe L."/>
            <person name="Carlier A."/>
            <person name="Willems A."/>
        </authorList>
    </citation>
    <scope>NUCLEOTIDE SEQUENCE [LARGE SCALE GENOMIC DNA]</scope>
    <source>
        <strain evidence="4 5">LMG 29911</strain>
    </source>
</reference>
<dbReference type="PANTHER" id="PTHR30032">
    <property type="entry name" value="N-ACETYLMURAMOYL-L-ALANINE AMIDASE-RELATED"/>
    <property type="match status" value="1"/>
</dbReference>
<accession>A0A2S8SWX1</accession>
<sequence length="562" mass="61093">MRFFRPFSHRFFAGAALLGVFVVAAQIQNRALAQFSSAPENSSNPILKLPAPPSKKSGAVSQPFKAQSPIPQKMKGKSAPVVIAVSTSEPIPIPKLPLRFPGQKIVRVGLSTKGGAIAVYLPGGATLFDLNQPGLTLSPSRGAQLQFLFGAPRSFKRGAKVFRGPISVATPSGNFAGWQRIYIAVAGEPARVSSNNQSARYARPYRGDLEVFPQKMGEPVQRKGALSLVNVLPLEAYLKGVVPWEMSPDAPLEALKAQAICARTKTLDFVRGKRFSKGNFDICDYDACQGYPGTENEKLATSAAVEATKGLAIYQNGRPIDAVYSTNSGGVTASARDVWKGTTPISYLQSVPDFPADSPLAKLWQDGMTEAEWAQFCARDWPSYARPDGIAPTKYEARKYRWNQEISVPEASKAFVADGIARVTNIQILERAASGRIRRLRVSGFAPSKTPTQIEITPPQQLKIQELRIQELETPKSVDLEGDGKIRAMFSKRLGSTTALPSSLFTISPLTDASGQIIGWNLQGAGWGHGVGMCQRGAQNHAREGWDARKILNFYYRGVEIR</sequence>
<feature type="chain" id="PRO_5015765045" evidence="2">
    <location>
        <begin position="26"/>
        <end position="562"/>
    </location>
</feature>
<evidence type="ECO:0000256" key="1">
    <source>
        <dbReference type="SAM" id="MobiDB-lite"/>
    </source>
</evidence>
<feature type="region of interest" description="Disordered" evidence="1">
    <location>
        <begin position="38"/>
        <end position="72"/>
    </location>
</feature>
<dbReference type="FunCoup" id="A0A2S8SWX1">
    <property type="interactions" value="3"/>
</dbReference>
<name>A0A2S8SWX1_9BACT</name>
<evidence type="ECO:0000256" key="2">
    <source>
        <dbReference type="SAM" id="SignalP"/>
    </source>
</evidence>